<dbReference type="Proteomes" id="UP000327493">
    <property type="component" value="Chromosome 2"/>
</dbReference>
<keyword evidence="2" id="KW-1185">Reference proteome</keyword>
<reference evidence="1 2" key="1">
    <citation type="submission" date="2019-08" db="EMBL/GenBank/DDBJ databases">
        <title>A chromosome-level genome assembly, high-density linkage maps, and genome scans reveal the genomic architecture of hybrid incompatibilities underlying speciation via character displacement in darters (Percidae: Etheostominae).</title>
        <authorList>
            <person name="Moran R.L."/>
            <person name="Catchen J.M."/>
            <person name="Fuller R.C."/>
        </authorList>
    </citation>
    <scope>NUCLEOTIDE SEQUENCE [LARGE SCALE GENOMIC DNA]</scope>
    <source>
        <strain evidence="1">EspeVRDwgs_2016</strain>
        <tissue evidence="1">Muscle</tissue>
    </source>
</reference>
<comment type="caution">
    <text evidence="1">The sequence shown here is derived from an EMBL/GenBank/DDBJ whole genome shotgun (WGS) entry which is preliminary data.</text>
</comment>
<name>A0A5J5DNH5_9PERO</name>
<proteinExistence type="predicted"/>
<dbReference type="AlphaFoldDB" id="A0A5J5DNH5"/>
<accession>A0A5J5DNH5</accession>
<organism evidence="1 2">
    <name type="scientific">Etheostoma spectabile</name>
    <name type="common">orangethroat darter</name>
    <dbReference type="NCBI Taxonomy" id="54343"/>
    <lineage>
        <taxon>Eukaryota</taxon>
        <taxon>Metazoa</taxon>
        <taxon>Chordata</taxon>
        <taxon>Craniata</taxon>
        <taxon>Vertebrata</taxon>
        <taxon>Euteleostomi</taxon>
        <taxon>Actinopterygii</taxon>
        <taxon>Neopterygii</taxon>
        <taxon>Teleostei</taxon>
        <taxon>Neoteleostei</taxon>
        <taxon>Acanthomorphata</taxon>
        <taxon>Eupercaria</taxon>
        <taxon>Perciformes</taxon>
        <taxon>Percoidei</taxon>
        <taxon>Percidae</taxon>
        <taxon>Etheostomatinae</taxon>
        <taxon>Etheostoma</taxon>
    </lineage>
</organism>
<protein>
    <submittedName>
        <fullName evidence="1">Uncharacterized protein</fullName>
    </submittedName>
</protein>
<evidence type="ECO:0000313" key="1">
    <source>
        <dbReference type="EMBL" id="KAA8595024.1"/>
    </source>
</evidence>
<evidence type="ECO:0000313" key="2">
    <source>
        <dbReference type="Proteomes" id="UP000327493"/>
    </source>
</evidence>
<dbReference type="EMBL" id="VOFY01000002">
    <property type="protein sequence ID" value="KAA8595024.1"/>
    <property type="molecule type" value="Genomic_DNA"/>
</dbReference>
<gene>
    <name evidence="1" type="ORF">FQN60_012159</name>
</gene>
<sequence>MGVNLTLVKWIQGFLTVRQQYVRAGSQSVKNHYDGHGSATGICFINN</sequence>